<dbReference type="PANTHER" id="PTHR37306:SF1">
    <property type="entry name" value="COLICIN V PRODUCTION PROTEIN"/>
    <property type="match status" value="1"/>
</dbReference>
<dbReference type="GO" id="GO:0016020">
    <property type="term" value="C:membrane"/>
    <property type="evidence" value="ECO:0007669"/>
    <property type="project" value="UniProtKB-SubCell"/>
</dbReference>
<evidence type="ECO:0000256" key="2">
    <source>
        <dbReference type="ARBA" id="ARBA00022692"/>
    </source>
</evidence>
<dbReference type="OrthoDB" id="1492026at2"/>
<evidence type="ECO:0000256" key="3">
    <source>
        <dbReference type="ARBA" id="ARBA00022989"/>
    </source>
</evidence>
<protein>
    <submittedName>
        <fullName evidence="6">Colicin V production protein</fullName>
    </submittedName>
</protein>
<comment type="subcellular location">
    <subcellularLocation>
        <location evidence="1">Membrane</location>
        <topology evidence="1">Multi-pass membrane protein</topology>
    </subcellularLocation>
</comment>
<name>A0A172TX33_9BACT</name>
<dbReference type="Pfam" id="PF02674">
    <property type="entry name" value="Colicin_V"/>
    <property type="match status" value="1"/>
</dbReference>
<evidence type="ECO:0000313" key="6">
    <source>
        <dbReference type="EMBL" id="ANE51645.1"/>
    </source>
</evidence>
<evidence type="ECO:0000313" key="7">
    <source>
        <dbReference type="Proteomes" id="UP000077177"/>
    </source>
</evidence>
<dbReference type="EMBL" id="CP011390">
    <property type="protein sequence ID" value="ANE51645.1"/>
    <property type="molecule type" value="Genomic_DNA"/>
</dbReference>
<accession>A0A172TX33</accession>
<dbReference type="AlphaFoldDB" id="A0A172TX33"/>
<sequence>MFIDLIVAVLLVLALYKGWRKGFIVGVFSFLAFIIGLAAAIKLSTVAAAYIGEAVNISQRWLPVVAFAVVFLVIVLLVRLGAKALEGVVTVAMLGWANKLGGIILFAILYLFIFSILLFYATQVHLIHEETAKASVTYAYLQPMGPKVINGLGVVLPFFKNMFGELLQFFDGVGSQAATA</sequence>
<dbReference type="Proteomes" id="UP000077177">
    <property type="component" value="Chromosome"/>
</dbReference>
<proteinExistence type="predicted"/>
<evidence type="ECO:0000256" key="1">
    <source>
        <dbReference type="ARBA" id="ARBA00004141"/>
    </source>
</evidence>
<evidence type="ECO:0000256" key="5">
    <source>
        <dbReference type="SAM" id="Phobius"/>
    </source>
</evidence>
<dbReference type="KEGG" id="fla:SY85_15195"/>
<dbReference type="STRING" id="1492898.SY85_15195"/>
<gene>
    <name evidence="6" type="ORF">SY85_15195</name>
</gene>
<organism evidence="6 7">
    <name type="scientific">Flavisolibacter tropicus</name>
    <dbReference type="NCBI Taxonomy" id="1492898"/>
    <lineage>
        <taxon>Bacteria</taxon>
        <taxon>Pseudomonadati</taxon>
        <taxon>Bacteroidota</taxon>
        <taxon>Chitinophagia</taxon>
        <taxon>Chitinophagales</taxon>
        <taxon>Chitinophagaceae</taxon>
        <taxon>Flavisolibacter</taxon>
    </lineage>
</organism>
<evidence type="ECO:0000256" key="4">
    <source>
        <dbReference type="ARBA" id="ARBA00023136"/>
    </source>
</evidence>
<feature type="transmembrane region" description="Helical" evidence="5">
    <location>
        <begin position="102"/>
        <end position="121"/>
    </location>
</feature>
<dbReference type="InterPro" id="IPR003825">
    <property type="entry name" value="Colicin-V_CvpA"/>
</dbReference>
<reference evidence="7" key="1">
    <citation type="submission" date="2015-01" db="EMBL/GenBank/DDBJ databases">
        <title>Flavisolibacter sp./LCS9/ whole genome sequencing.</title>
        <authorList>
            <person name="Kim M.K."/>
            <person name="Srinivasan S."/>
            <person name="Lee J.-J."/>
        </authorList>
    </citation>
    <scope>NUCLEOTIDE SEQUENCE [LARGE SCALE GENOMIC DNA]</scope>
    <source>
        <strain evidence="7">LCS9</strain>
    </source>
</reference>
<dbReference type="RefSeq" id="WP_066405760.1">
    <property type="nucleotide sequence ID" value="NZ_CP011390.1"/>
</dbReference>
<dbReference type="GO" id="GO:0009403">
    <property type="term" value="P:toxin biosynthetic process"/>
    <property type="evidence" value="ECO:0007669"/>
    <property type="project" value="InterPro"/>
</dbReference>
<keyword evidence="7" id="KW-1185">Reference proteome</keyword>
<dbReference type="PANTHER" id="PTHR37306">
    <property type="entry name" value="COLICIN V PRODUCTION PROTEIN"/>
    <property type="match status" value="1"/>
</dbReference>
<keyword evidence="3 5" id="KW-1133">Transmembrane helix</keyword>
<keyword evidence="4 5" id="KW-0472">Membrane</keyword>
<keyword evidence="2 5" id="KW-0812">Transmembrane</keyword>
<reference evidence="6 7" key="2">
    <citation type="journal article" date="2016" name="Int. J. Syst. Evol. Microbiol.">
        <title>Flavisolibacter tropicus sp. nov., isolated from tropical soil.</title>
        <authorList>
            <person name="Lee J.J."/>
            <person name="Kang M.S."/>
            <person name="Kim G.S."/>
            <person name="Lee C.S."/>
            <person name="Lim S."/>
            <person name="Lee J."/>
            <person name="Roh S.H."/>
            <person name="Kang H."/>
            <person name="Ha J.M."/>
            <person name="Bae S."/>
            <person name="Jung H.Y."/>
            <person name="Kim M.K."/>
        </authorList>
    </citation>
    <scope>NUCLEOTIDE SEQUENCE [LARGE SCALE GENOMIC DNA]</scope>
    <source>
        <strain evidence="6 7">LCS9</strain>
    </source>
</reference>
<feature type="transmembrane region" description="Helical" evidence="5">
    <location>
        <begin position="30"/>
        <end position="52"/>
    </location>
</feature>
<feature type="transmembrane region" description="Helical" evidence="5">
    <location>
        <begin position="64"/>
        <end position="82"/>
    </location>
</feature>